<keyword evidence="3" id="KW-1185">Reference proteome</keyword>
<dbReference type="RefSeq" id="WP_221531508.1">
    <property type="nucleotide sequence ID" value="NZ_JAIGYP010000002.1"/>
</dbReference>
<organism evidence="2 3">
    <name type="scientific">Helicobacter turcicus</name>
    <dbReference type="NCBI Taxonomy" id="2867412"/>
    <lineage>
        <taxon>Bacteria</taxon>
        <taxon>Pseudomonadati</taxon>
        <taxon>Campylobacterota</taxon>
        <taxon>Epsilonproteobacteria</taxon>
        <taxon>Campylobacterales</taxon>
        <taxon>Helicobacteraceae</taxon>
        <taxon>Helicobacter</taxon>
    </lineage>
</organism>
<dbReference type="EMBL" id="JAIGYQ010000002">
    <property type="protein sequence ID" value="MBX7490322.1"/>
    <property type="molecule type" value="Genomic_DNA"/>
</dbReference>
<comment type="caution">
    <text evidence="2">The sequence shown here is derived from an EMBL/GenBank/DDBJ whole genome shotgun (WGS) entry which is preliminary data.</text>
</comment>
<name>A0ABS7JLQ1_9HELI</name>
<keyword evidence="1" id="KW-0732">Signal</keyword>
<feature type="chain" id="PRO_5045246906" description="Lipoprotein" evidence="1">
    <location>
        <begin position="25"/>
        <end position="168"/>
    </location>
</feature>
<protein>
    <recommendedName>
        <fullName evidence="4">Lipoprotein</fullName>
    </recommendedName>
</protein>
<evidence type="ECO:0000313" key="2">
    <source>
        <dbReference type="EMBL" id="MBX7490322.1"/>
    </source>
</evidence>
<feature type="signal peptide" evidence="1">
    <location>
        <begin position="1"/>
        <end position="24"/>
    </location>
</feature>
<evidence type="ECO:0000256" key="1">
    <source>
        <dbReference type="SAM" id="SignalP"/>
    </source>
</evidence>
<dbReference type="Proteomes" id="UP000700059">
    <property type="component" value="Unassembled WGS sequence"/>
</dbReference>
<accession>A0ABS7JLQ1</accession>
<reference evidence="2 3" key="1">
    <citation type="submission" date="2021-08" db="EMBL/GenBank/DDBJ databases">
        <title>Helicobacter spp. isolated from feces of Anatolian Ground Squirrel (Spermophilus xanthoprymnus) in Turkey.</title>
        <authorList>
            <person name="Aydin F."/>
            <person name="Abay S."/>
            <person name="Kayman T."/>
            <person name="Karakaya E."/>
            <person name="Saticioglu I.B."/>
        </authorList>
    </citation>
    <scope>NUCLEOTIDE SEQUENCE [LARGE SCALE GENOMIC DNA]</scope>
    <source>
        <strain evidence="2 3">Faydin-H70</strain>
    </source>
</reference>
<sequence length="168" mass="19149">MVSCINWRTILSVIWVTLSTFGCAKAPSVLQDSVTKTIFFSTKDFKFYDLGFVKSYTDYTSLEIFNAGAALLKMDCYKDKICLNTQCYAKDSITRKFFGSNAFRELDFIALLKGQEIFSGENKHTIPNGFSQNIMREGLELNYTATQDSIALEIKNLQKKTIFLLQIH</sequence>
<gene>
    <name evidence="2" type="ORF">K4G57_02360</name>
</gene>
<evidence type="ECO:0000313" key="3">
    <source>
        <dbReference type="Proteomes" id="UP000700059"/>
    </source>
</evidence>
<evidence type="ECO:0008006" key="4">
    <source>
        <dbReference type="Google" id="ProtNLM"/>
    </source>
</evidence>
<proteinExistence type="predicted"/>